<feature type="coiled-coil region" evidence="4">
    <location>
        <begin position="363"/>
        <end position="390"/>
    </location>
</feature>
<dbReference type="CDD" id="cd17266">
    <property type="entry name" value="RMtype1_S_Sau1132ORF3780P-TRD2-CR2_like"/>
    <property type="match status" value="1"/>
</dbReference>
<dbReference type="InterPro" id="IPR052021">
    <property type="entry name" value="Type-I_RS_S_subunit"/>
</dbReference>
<dbReference type="EMBL" id="FNJW01000002">
    <property type="protein sequence ID" value="SDQ02543.1"/>
    <property type="molecule type" value="Genomic_DNA"/>
</dbReference>
<dbReference type="AlphaFoldDB" id="A0A1H0XI01"/>
<keyword evidence="2" id="KW-0680">Restriction system</keyword>
<keyword evidence="7" id="KW-1185">Reference proteome</keyword>
<evidence type="ECO:0000256" key="2">
    <source>
        <dbReference type="ARBA" id="ARBA00022747"/>
    </source>
</evidence>
<dbReference type="SUPFAM" id="SSF116734">
    <property type="entry name" value="DNA methylase specificity domain"/>
    <property type="match status" value="2"/>
</dbReference>
<organism evidence="6 7">
    <name type="scientific">Carnobacterium viridans</name>
    <dbReference type="NCBI Taxonomy" id="174587"/>
    <lineage>
        <taxon>Bacteria</taxon>
        <taxon>Bacillati</taxon>
        <taxon>Bacillota</taxon>
        <taxon>Bacilli</taxon>
        <taxon>Lactobacillales</taxon>
        <taxon>Carnobacteriaceae</taxon>
        <taxon>Carnobacterium</taxon>
    </lineage>
</organism>
<dbReference type="GO" id="GO:0003677">
    <property type="term" value="F:DNA binding"/>
    <property type="evidence" value="ECO:0007669"/>
    <property type="project" value="UniProtKB-KW"/>
</dbReference>
<dbReference type="PANTHER" id="PTHR30408">
    <property type="entry name" value="TYPE-1 RESTRICTION ENZYME ECOKI SPECIFICITY PROTEIN"/>
    <property type="match status" value="1"/>
</dbReference>
<evidence type="ECO:0000256" key="1">
    <source>
        <dbReference type="ARBA" id="ARBA00010923"/>
    </source>
</evidence>
<dbReference type="Pfam" id="PF01420">
    <property type="entry name" value="Methylase_S"/>
    <property type="match status" value="2"/>
</dbReference>
<protein>
    <submittedName>
        <fullName evidence="6">Type I restriction enzyme, S subunit</fullName>
    </submittedName>
</protein>
<proteinExistence type="inferred from homology"/>
<evidence type="ECO:0000256" key="3">
    <source>
        <dbReference type="ARBA" id="ARBA00023125"/>
    </source>
</evidence>
<feature type="domain" description="Type I restriction modification DNA specificity" evidence="5">
    <location>
        <begin position="224"/>
        <end position="378"/>
    </location>
</feature>
<keyword evidence="4" id="KW-0175">Coiled coil</keyword>
<evidence type="ECO:0000313" key="7">
    <source>
        <dbReference type="Proteomes" id="UP000199481"/>
    </source>
</evidence>
<dbReference type="PANTHER" id="PTHR30408:SF12">
    <property type="entry name" value="TYPE I RESTRICTION ENZYME MJAVIII SPECIFICITY SUBUNIT"/>
    <property type="match status" value="1"/>
</dbReference>
<dbReference type="InterPro" id="IPR044946">
    <property type="entry name" value="Restrct_endonuc_typeI_TRD_sf"/>
</dbReference>
<accession>A0A1H0XI01</accession>
<comment type="similarity">
    <text evidence="1">Belongs to the type-I restriction system S methylase family.</text>
</comment>
<evidence type="ECO:0000256" key="4">
    <source>
        <dbReference type="SAM" id="Coils"/>
    </source>
</evidence>
<keyword evidence="3" id="KW-0238">DNA-binding</keyword>
<dbReference type="GO" id="GO:0009307">
    <property type="term" value="P:DNA restriction-modification system"/>
    <property type="evidence" value="ECO:0007669"/>
    <property type="project" value="UniProtKB-KW"/>
</dbReference>
<gene>
    <name evidence="6" type="ORF">SAMN04487752_0051</name>
</gene>
<dbReference type="InterPro" id="IPR000055">
    <property type="entry name" value="Restrct_endonuc_typeI_TRD"/>
</dbReference>
<dbReference type="Gene3D" id="3.90.220.20">
    <property type="entry name" value="DNA methylase specificity domains"/>
    <property type="match status" value="2"/>
</dbReference>
<sequence length="393" mass="44222">MMVITMNKLLPVVRFNNYFGDWDKNKLKNLASFSKGKGYTKSDLTEQGQPIILYGRLYTKYEAVINSVDTFAHLKDNSVLSEGDEVIVPGSGETSEDISRASVIGESGIIIGGDLNVIKPTKKINSIFLALTISNGRQQKELSKRAQGNSVVHLYNSNLKEVSIIFPEKEEQEKIGSFFNKLDKTITLQQQLVNDHKQLKKAMLQKMFPQKGESVPRVRFAGFNVDWAVRTLGEISNMYQPTTIGQSDLLDSGIPVFGANGYIGYYSAENHKNDQVTISARGEKAGNPSYVRGPVWITGNSMVINVDENAEMDKYFLYQNLLSLSLKRFVTGGAQPQLTRNVLDRVPIKTPSLKEQEKIGNFFKQLDETIDLHEQKLETYQELKKAMLQKMFV</sequence>
<feature type="domain" description="Type I restriction modification DNA specificity" evidence="5">
    <location>
        <begin position="21"/>
        <end position="192"/>
    </location>
</feature>
<evidence type="ECO:0000313" key="6">
    <source>
        <dbReference type="EMBL" id="SDQ02543.1"/>
    </source>
</evidence>
<evidence type="ECO:0000259" key="5">
    <source>
        <dbReference type="Pfam" id="PF01420"/>
    </source>
</evidence>
<dbReference type="Gene3D" id="1.10.287.1120">
    <property type="entry name" value="Bipartite methylase S protein"/>
    <property type="match status" value="1"/>
</dbReference>
<dbReference type="Proteomes" id="UP000199481">
    <property type="component" value="Unassembled WGS sequence"/>
</dbReference>
<name>A0A1H0XI01_9LACT</name>
<reference evidence="7" key="1">
    <citation type="submission" date="2016-10" db="EMBL/GenBank/DDBJ databases">
        <authorList>
            <person name="Varghese N."/>
            <person name="Submissions S."/>
        </authorList>
    </citation>
    <scope>NUCLEOTIDE SEQUENCE [LARGE SCALE GENOMIC DNA]</scope>
    <source>
        <strain evidence="7">MPL-11</strain>
    </source>
</reference>